<name>W6A9H8_9MOLU</name>
<reference evidence="3 4" key="1">
    <citation type="journal article" date="2014" name="Genome Biol. Evol.">
        <title>Molecular evolution of the substrate utilization strategies and putative virulence factors in mosquito-associated Spiroplasma species.</title>
        <authorList>
            <person name="Chang T.H."/>
            <person name="Lo W.S."/>
            <person name="Ku C."/>
            <person name="Chen L.L."/>
            <person name="Kuo C.H."/>
        </authorList>
    </citation>
    <scope>NUCLEOTIDE SEQUENCE [LARGE SCALE GENOMIC DNA]</scope>
    <source>
        <strain evidence="3">Ar-1343</strain>
    </source>
</reference>
<gene>
    <name evidence="3" type="ORF">SSABA_v1c02240</name>
</gene>
<dbReference type="AlphaFoldDB" id="W6A9H8"/>
<evidence type="ECO:0000313" key="4">
    <source>
        <dbReference type="Proteomes" id="UP000019265"/>
    </source>
</evidence>
<evidence type="ECO:0000313" key="3">
    <source>
        <dbReference type="EMBL" id="AHI53636.1"/>
    </source>
</evidence>
<evidence type="ECO:0008006" key="5">
    <source>
        <dbReference type="Google" id="ProtNLM"/>
    </source>
</evidence>
<dbReference type="RefSeq" id="WP_025250772.1">
    <property type="nucleotide sequence ID" value="NZ_CP006934.1"/>
</dbReference>
<keyword evidence="2" id="KW-0472">Membrane</keyword>
<evidence type="ECO:0000256" key="2">
    <source>
        <dbReference type="SAM" id="Phobius"/>
    </source>
</evidence>
<keyword evidence="2" id="KW-0812">Transmembrane</keyword>
<dbReference type="OrthoDB" id="388661at2"/>
<dbReference type="EMBL" id="CP006934">
    <property type="protein sequence ID" value="AHI53636.1"/>
    <property type="molecule type" value="Genomic_DNA"/>
</dbReference>
<organism evidence="3 4">
    <name type="scientific">Spiroplasma sabaudiense Ar-1343</name>
    <dbReference type="NCBI Taxonomy" id="1276257"/>
    <lineage>
        <taxon>Bacteria</taxon>
        <taxon>Bacillati</taxon>
        <taxon>Mycoplasmatota</taxon>
        <taxon>Mollicutes</taxon>
        <taxon>Entomoplasmatales</taxon>
        <taxon>Spiroplasmataceae</taxon>
        <taxon>Spiroplasma</taxon>
    </lineage>
</organism>
<proteinExistence type="predicted"/>
<protein>
    <recommendedName>
        <fullName evidence="5">Transmembrane protein</fullName>
    </recommendedName>
</protein>
<sequence>MEFKIGMVVIYRNENYVLLERKVIDSDIGKSEIFFEIKNLINQKTLLVNSSELQEISIDKSRRQAQQIDNISSQPKPPLTDNPNLNRPAIIDETIANLKVVAELPTTEFIPKRLQPDKTKVDFSAEEDETLIGLNQKTATITFNKETNKVIRPIDISLDVTQEDEEILEGEKSRFIADLNSDLNNTRTISPNLLVDKKLNLEIKREDISEITDAAFYAKSFDNPNPSGTNLNSQTPSKNAYKINFSEETKSVFNQTSDSGAEILKRSKVYRSFKKMTVGLIVNFSILLGLLIFSILLRLLNFVFNAPLGIKTAEFMSNLSLSNLNPGTSFGFINLVSDIFLIVIVPTFLLLFICYFVFYVVYNMVRQYKKIAHYHYQLTKNNRALKEIRKQVEDEKKISLKLYKNLKELESKLYTPSNFEDQARNSKKTSIN</sequence>
<accession>W6A9H8</accession>
<evidence type="ECO:0000256" key="1">
    <source>
        <dbReference type="SAM" id="MobiDB-lite"/>
    </source>
</evidence>
<feature type="region of interest" description="Disordered" evidence="1">
    <location>
        <begin position="64"/>
        <end position="83"/>
    </location>
</feature>
<keyword evidence="2" id="KW-1133">Transmembrane helix</keyword>
<dbReference type="STRING" id="1276257.SSABA_v1c02240"/>
<dbReference type="HOGENOM" id="CLU_547358_0_0_14"/>
<dbReference type="Proteomes" id="UP000019265">
    <property type="component" value="Chromosome"/>
</dbReference>
<keyword evidence="4" id="KW-1185">Reference proteome</keyword>
<dbReference type="KEGG" id="ssab:SSABA_v1c02240"/>
<feature type="compositionally biased region" description="Polar residues" evidence="1">
    <location>
        <begin position="64"/>
        <end position="74"/>
    </location>
</feature>
<dbReference type="PATRIC" id="fig|1276257.3.peg.230"/>
<feature type="transmembrane region" description="Helical" evidence="2">
    <location>
        <begin position="276"/>
        <end position="297"/>
    </location>
</feature>
<feature type="transmembrane region" description="Helical" evidence="2">
    <location>
        <begin position="339"/>
        <end position="362"/>
    </location>
</feature>